<evidence type="ECO:0000313" key="6">
    <source>
        <dbReference type="EMBL" id="CCG19563.1"/>
    </source>
</evidence>
<name>I7J1K5_9BURK</name>
<dbReference type="GO" id="GO:0006508">
    <property type="term" value="P:proteolysis"/>
    <property type="evidence" value="ECO:0007669"/>
    <property type="project" value="UniProtKB-KW"/>
</dbReference>
<evidence type="ECO:0000259" key="5">
    <source>
        <dbReference type="Pfam" id="PF16325"/>
    </source>
</evidence>
<dbReference type="PROSITE" id="PS01276">
    <property type="entry name" value="PEPTIDASE_U32"/>
    <property type="match status" value="1"/>
</dbReference>
<dbReference type="BioCyc" id="TASI1091495:G13GE-770-MONOMER"/>
<dbReference type="PANTHER" id="PTHR30217">
    <property type="entry name" value="PEPTIDASE U32 FAMILY"/>
    <property type="match status" value="1"/>
</dbReference>
<accession>I7J1K5</accession>
<reference evidence="6" key="1">
    <citation type="journal article" date="2012" name="Vet. Microbiol.">
        <title>Comparative genomic analyses of the Taylorellae.</title>
        <authorList>
            <person name="Hauser H."/>
            <person name="Richter D.C."/>
            <person name="van Tonder A."/>
            <person name="Clark L."/>
            <person name="Preston A."/>
        </authorList>
    </citation>
    <scope>NUCLEOTIDE SEQUENCE</scope>
    <source>
        <strain evidence="6">14/45</strain>
    </source>
</reference>
<proteinExistence type="inferred from homology"/>
<dbReference type="Gene3D" id="2.40.30.10">
    <property type="entry name" value="Translation factors"/>
    <property type="match status" value="1"/>
</dbReference>
<dbReference type="KEGG" id="tat:KUM_0771"/>
<sequence length="539" mass="59302">MKKPELLLPAGGLERMRTAFFFGADAVYAGQPRYSLRARNNEFVRYEKMHEAITEAHALGKKFYVASNLLPHNSKLRTYLDDLAPIMELKPDAFIMADPGLIMKVKERWPDAVIHLSVQANTTNYWGVQFWQKMGISRIILSRELSLDEIEEIRQECPDMELEVFVHGALCIAYSGRCLLSGYFNQRDPNQGTCTNSCRWDYKVLPAVESDAGDARLAPGAERFGFSGGSGSAASLCSSPNEVCSTGGAGAAGVSRSAGEAYSPGGVGSPVSRNSTDGRSSSEFRVPNAGLEGFDFNAMREEADSRFASVGGAPRHPLADNVYLLEEGNRPGQYMPIMEDEHGTYIMNSKDLRAIEQVERLVKIGVDSLKVEGRTKSMYYVGRVANAYRRAIDDAVAGRPFNPELLADLQNVANRGYTPGFLERHQTQDYQNYLHGYSVSRLSQFAGVVRDVDDDGWATVEVKNRFRVGDKLEVIHPSGNMVIVLEAMEIDGEPTDLAPGNGREARIPGMHGKNGALLARLLSEGERERLVKLTGVNGE</sequence>
<feature type="domain" description="Peptidase family U32 C-terminal" evidence="5">
    <location>
        <begin position="443"/>
        <end position="509"/>
    </location>
</feature>
<dbReference type="EMBL" id="HE681424">
    <property type="protein sequence ID" value="CCG19563.1"/>
    <property type="molecule type" value="Genomic_DNA"/>
</dbReference>
<dbReference type="PANTHER" id="PTHR30217:SF6">
    <property type="entry name" value="TRNA HYDROXYLATION PROTEIN P"/>
    <property type="match status" value="1"/>
</dbReference>
<dbReference type="AlphaFoldDB" id="I7J1K5"/>
<comment type="similarity">
    <text evidence="3">Belongs to the peptidase U32 family.</text>
</comment>
<keyword evidence="1 6" id="KW-0645">Protease</keyword>
<evidence type="ECO:0000256" key="3">
    <source>
        <dbReference type="ARBA" id="ARBA00038374"/>
    </source>
</evidence>
<dbReference type="InterPro" id="IPR032525">
    <property type="entry name" value="Peptidase_U32_C"/>
</dbReference>
<keyword evidence="2" id="KW-0378">Hydrolase</keyword>
<dbReference type="Pfam" id="PF16325">
    <property type="entry name" value="Peptidase_U32_C"/>
    <property type="match status" value="1"/>
</dbReference>
<dbReference type="InterPro" id="IPR001539">
    <property type="entry name" value="Peptidase_U32"/>
</dbReference>
<dbReference type="Pfam" id="PF01136">
    <property type="entry name" value="Peptidase_U32"/>
    <property type="match status" value="2"/>
</dbReference>
<evidence type="ECO:0000256" key="1">
    <source>
        <dbReference type="ARBA" id="ARBA00022670"/>
    </source>
</evidence>
<dbReference type="RefSeq" id="WP_015551643.1">
    <property type="nucleotide sequence ID" value="NC_021033.1"/>
</dbReference>
<gene>
    <name evidence="6" type="ORF">KUM_0771</name>
</gene>
<dbReference type="InterPro" id="IPR051454">
    <property type="entry name" value="RNA/ubiquinone_mod_enzymes"/>
</dbReference>
<dbReference type="HOGENOM" id="CLU_011540_0_2_4"/>
<feature type="region of interest" description="Disordered" evidence="4">
    <location>
        <begin position="255"/>
        <end position="286"/>
    </location>
</feature>
<dbReference type="GO" id="GO:0008233">
    <property type="term" value="F:peptidase activity"/>
    <property type="evidence" value="ECO:0007669"/>
    <property type="project" value="UniProtKB-KW"/>
</dbReference>
<evidence type="ECO:0000256" key="4">
    <source>
        <dbReference type="SAM" id="MobiDB-lite"/>
    </source>
</evidence>
<evidence type="ECO:0000256" key="2">
    <source>
        <dbReference type="ARBA" id="ARBA00022801"/>
    </source>
</evidence>
<organism evidence="6">
    <name type="scientific">Taylorella asinigenitalis 14/45</name>
    <dbReference type="NCBI Taxonomy" id="1091495"/>
    <lineage>
        <taxon>Bacteria</taxon>
        <taxon>Pseudomonadati</taxon>
        <taxon>Pseudomonadota</taxon>
        <taxon>Betaproteobacteria</taxon>
        <taxon>Burkholderiales</taxon>
        <taxon>Alcaligenaceae</taxon>
        <taxon>Taylorella</taxon>
    </lineage>
</organism>
<feature type="compositionally biased region" description="Polar residues" evidence="4">
    <location>
        <begin position="271"/>
        <end position="283"/>
    </location>
</feature>
<protein>
    <submittedName>
        <fullName evidence="6">Putative protease</fullName>
    </submittedName>
</protein>